<protein>
    <submittedName>
        <fullName evidence="1">Uncharacterized protein</fullName>
    </submittedName>
</protein>
<comment type="caution">
    <text evidence="1">The sequence shown here is derived from an EMBL/GenBank/DDBJ whole genome shotgun (WGS) entry which is preliminary data.</text>
</comment>
<keyword evidence="2" id="KW-1185">Reference proteome</keyword>
<name>A0ABN9F2Q3_9NEOB</name>
<accession>A0ABN9F2Q3</accession>
<dbReference type="Proteomes" id="UP001162483">
    <property type="component" value="Unassembled WGS sequence"/>
</dbReference>
<gene>
    <name evidence="1" type="ORF">SPARVUS_LOCUS11198162</name>
</gene>
<evidence type="ECO:0000313" key="1">
    <source>
        <dbReference type="EMBL" id="CAI9591344.1"/>
    </source>
</evidence>
<evidence type="ECO:0000313" key="2">
    <source>
        <dbReference type="Proteomes" id="UP001162483"/>
    </source>
</evidence>
<reference evidence="1" key="1">
    <citation type="submission" date="2023-05" db="EMBL/GenBank/DDBJ databases">
        <authorList>
            <person name="Stuckert A."/>
        </authorList>
    </citation>
    <scope>NUCLEOTIDE SEQUENCE</scope>
</reference>
<sequence>MCRMATGSVSLIRRRGGAEKIESNGFFTQCKGLTLYVPQ</sequence>
<organism evidence="1 2">
    <name type="scientific">Staurois parvus</name>
    <dbReference type="NCBI Taxonomy" id="386267"/>
    <lineage>
        <taxon>Eukaryota</taxon>
        <taxon>Metazoa</taxon>
        <taxon>Chordata</taxon>
        <taxon>Craniata</taxon>
        <taxon>Vertebrata</taxon>
        <taxon>Euteleostomi</taxon>
        <taxon>Amphibia</taxon>
        <taxon>Batrachia</taxon>
        <taxon>Anura</taxon>
        <taxon>Neobatrachia</taxon>
        <taxon>Ranoidea</taxon>
        <taxon>Ranidae</taxon>
        <taxon>Staurois</taxon>
    </lineage>
</organism>
<proteinExistence type="predicted"/>
<dbReference type="EMBL" id="CATNWA010016271">
    <property type="protein sequence ID" value="CAI9591344.1"/>
    <property type="molecule type" value="Genomic_DNA"/>
</dbReference>